<feature type="domain" description="Carboxymuconolactone decarboxylase-like" evidence="1">
    <location>
        <begin position="41"/>
        <end position="119"/>
    </location>
</feature>
<protein>
    <submittedName>
        <fullName evidence="2">Carboxymuconolactone decarboxylase</fullName>
    </submittedName>
</protein>
<gene>
    <name evidence="2" type="ORF">BKE38_04765</name>
</gene>
<name>A0A1V2H6G2_9PROT</name>
<accession>A0A1V2H6G2</accession>
<dbReference type="Proteomes" id="UP000188879">
    <property type="component" value="Unassembled WGS sequence"/>
</dbReference>
<dbReference type="GO" id="GO:0051920">
    <property type="term" value="F:peroxiredoxin activity"/>
    <property type="evidence" value="ECO:0007669"/>
    <property type="project" value="InterPro"/>
</dbReference>
<reference evidence="2 3" key="1">
    <citation type="submission" date="2016-10" db="EMBL/GenBank/DDBJ databases">
        <title>Draft Genome sequence of Roseomonas sp. strain M3.</title>
        <authorList>
            <person name="Subhash Y."/>
            <person name="Lee S."/>
        </authorList>
    </citation>
    <scope>NUCLEOTIDE SEQUENCE [LARGE SCALE GENOMIC DNA]</scope>
    <source>
        <strain evidence="2 3">M3</strain>
    </source>
</reference>
<comment type="caution">
    <text evidence="2">The sequence shown here is derived from an EMBL/GenBank/DDBJ whole genome shotgun (WGS) entry which is preliminary data.</text>
</comment>
<dbReference type="PANTHER" id="PTHR34846:SF11">
    <property type="entry name" value="4-CARBOXYMUCONOLACTONE DECARBOXYLASE FAMILY PROTEIN (AFU_ORTHOLOGUE AFUA_6G11590)"/>
    <property type="match status" value="1"/>
</dbReference>
<dbReference type="EMBL" id="MLCO01000031">
    <property type="protein sequence ID" value="ONG57017.1"/>
    <property type="molecule type" value="Genomic_DNA"/>
</dbReference>
<evidence type="ECO:0000313" key="2">
    <source>
        <dbReference type="EMBL" id="ONG57017.1"/>
    </source>
</evidence>
<dbReference type="Gene3D" id="1.20.1290.10">
    <property type="entry name" value="AhpD-like"/>
    <property type="match status" value="1"/>
</dbReference>
<proteinExistence type="predicted"/>
<evidence type="ECO:0000313" key="3">
    <source>
        <dbReference type="Proteomes" id="UP000188879"/>
    </source>
</evidence>
<organism evidence="2 3">
    <name type="scientific">Teichococcus deserti</name>
    <dbReference type="NCBI Taxonomy" id="1817963"/>
    <lineage>
        <taxon>Bacteria</taxon>
        <taxon>Pseudomonadati</taxon>
        <taxon>Pseudomonadota</taxon>
        <taxon>Alphaproteobacteria</taxon>
        <taxon>Acetobacterales</taxon>
        <taxon>Roseomonadaceae</taxon>
        <taxon>Roseomonas</taxon>
    </lineage>
</organism>
<dbReference type="Pfam" id="PF02627">
    <property type="entry name" value="CMD"/>
    <property type="match status" value="1"/>
</dbReference>
<dbReference type="InterPro" id="IPR003779">
    <property type="entry name" value="CMD-like"/>
</dbReference>
<evidence type="ECO:0000259" key="1">
    <source>
        <dbReference type="Pfam" id="PF02627"/>
    </source>
</evidence>
<keyword evidence="3" id="KW-1185">Reference proteome</keyword>
<dbReference type="PANTHER" id="PTHR34846">
    <property type="entry name" value="4-CARBOXYMUCONOLACTONE DECARBOXYLASE FAMILY PROTEIN (AFU_ORTHOLOGUE AFUA_6G11590)"/>
    <property type="match status" value="1"/>
</dbReference>
<dbReference type="OrthoDB" id="4704294at2"/>
<dbReference type="InterPro" id="IPR029032">
    <property type="entry name" value="AhpD-like"/>
</dbReference>
<dbReference type="AlphaFoldDB" id="A0A1V2H6G2"/>
<dbReference type="RefSeq" id="WP_076956241.1">
    <property type="nucleotide sequence ID" value="NZ_MLCO01000031.1"/>
</dbReference>
<dbReference type="SUPFAM" id="SSF69118">
    <property type="entry name" value="AhpD-like"/>
    <property type="match status" value="1"/>
</dbReference>
<sequence>MARIAYADPDRPETRPLVDRIVRERGSVLHLYAMLLHSAPVAEGWLRYLTAIRHECALPGKLREMVIMRIAHLNAAPYEAAQHAPIALKEGLSQDQVEALVDWRAQSALFDATEQAVLAYCDAMTQHVHVPEGVFEALRPRLEPRLLVELTATIGAYNMVSRFLEALGIDAADPLAQPKAAPDGKA</sequence>